<dbReference type="AlphaFoldDB" id="A0A167HQ86"/>
<dbReference type="InterPro" id="IPR019819">
    <property type="entry name" value="Carboxylesterase_B_CS"/>
</dbReference>
<dbReference type="ESTHER" id="beab2-j4kp85">
    <property type="family name" value="Fungal_carboxylesterase_lipase"/>
</dbReference>
<evidence type="ECO:0000256" key="1">
    <source>
        <dbReference type="ARBA" id="ARBA00005964"/>
    </source>
</evidence>
<gene>
    <name evidence="5" type="ORF">BBO_02446</name>
</gene>
<feature type="signal peptide" evidence="3">
    <location>
        <begin position="1"/>
        <end position="23"/>
    </location>
</feature>
<reference evidence="5 6" key="1">
    <citation type="journal article" date="2016" name="Genome Biol. Evol.">
        <title>Divergent and convergent evolution of fungal pathogenicity.</title>
        <authorList>
            <person name="Shang Y."/>
            <person name="Xiao G."/>
            <person name="Zheng P."/>
            <person name="Cen K."/>
            <person name="Zhan S."/>
            <person name="Wang C."/>
        </authorList>
    </citation>
    <scope>NUCLEOTIDE SEQUENCE [LARGE SCALE GENOMIC DNA]</scope>
    <source>
        <strain evidence="5 6">RCEF 3172</strain>
    </source>
</reference>
<feature type="domain" description="Carboxylesterase type B" evidence="4">
    <location>
        <begin position="30"/>
        <end position="482"/>
    </location>
</feature>
<dbReference type="PANTHER" id="PTHR43918">
    <property type="entry name" value="ACETYLCHOLINESTERASE"/>
    <property type="match status" value="1"/>
</dbReference>
<dbReference type="PROSITE" id="PS00941">
    <property type="entry name" value="CARBOXYLESTERASE_B_2"/>
    <property type="match status" value="1"/>
</dbReference>
<dbReference type="InterPro" id="IPR029058">
    <property type="entry name" value="AB_hydrolase_fold"/>
</dbReference>
<accession>A0A167HQ86</accession>
<dbReference type="PROSITE" id="PS00122">
    <property type="entry name" value="CARBOXYLESTERASE_B_1"/>
    <property type="match status" value="1"/>
</dbReference>
<dbReference type="EC" id="3.1.1.-" evidence="3"/>
<dbReference type="InterPro" id="IPR050654">
    <property type="entry name" value="AChE-related_enzymes"/>
</dbReference>
<protein>
    <recommendedName>
        <fullName evidence="3">Carboxylic ester hydrolase</fullName>
        <ecNumber evidence="3">3.1.1.-</ecNumber>
    </recommendedName>
</protein>
<dbReference type="Pfam" id="PF00135">
    <property type="entry name" value="COesterase"/>
    <property type="match status" value="1"/>
</dbReference>
<dbReference type="SUPFAM" id="SSF53474">
    <property type="entry name" value="alpha/beta-Hydrolases"/>
    <property type="match status" value="1"/>
</dbReference>
<proteinExistence type="inferred from homology"/>
<keyword evidence="3" id="KW-0732">Signal</keyword>
<feature type="chain" id="PRO_5007749174" description="Carboxylic ester hydrolase" evidence="3">
    <location>
        <begin position="24"/>
        <end position="559"/>
    </location>
</feature>
<evidence type="ECO:0000313" key="6">
    <source>
        <dbReference type="Proteomes" id="UP000076863"/>
    </source>
</evidence>
<keyword evidence="6" id="KW-1185">Reference proteome</keyword>
<comment type="caution">
    <text evidence="5">The sequence shown here is derived from an EMBL/GenBank/DDBJ whole genome shotgun (WGS) entry which is preliminary data.</text>
</comment>
<dbReference type="PANTHER" id="PTHR43918:SF4">
    <property type="entry name" value="CARBOXYLIC ESTER HYDROLASE"/>
    <property type="match status" value="1"/>
</dbReference>
<organism evidence="5 6">
    <name type="scientific">Beauveria brongniartii RCEF 3172</name>
    <dbReference type="NCBI Taxonomy" id="1081107"/>
    <lineage>
        <taxon>Eukaryota</taxon>
        <taxon>Fungi</taxon>
        <taxon>Dikarya</taxon>
        <taxon>Ascomycota</taxon>
        <taxon>Pezizomycotina</taxon>
        <taxon>Sordariomycetes</taxon>
        <taxon>Hypocreomycetidae</taxon>
        <taxon>Hypocreales</taxon>
        <taxon>Cordycipitaceae</taxon>
        <taxon>Beauveria</taxon>
        <taxon>Beauveria brongniartii</taxon>
    </lineage>
</organism>
<dbReference type="Proteomes" id="UP000076863">
    <property type="component" value="Unassembled WGS sequence"/>
</dbReference>
<keyword evidence="2 3" id="KW-0378">Hydrolase</keyword>
<dbReference type="InterPro" id="IPR019826">
    <property type="entry name" value="Carboxylesterase_B_AS"/>
</dbReference>
<dbReference type="EMBL" id="AZHA01000005">
    <property type="protein sequence ID" value="OAA48177.1"/>
    <property type="molecule type" value="Genomic_DNA"/>
</dbReference>
<dbReference type="InterPro" id="IPR002018">
    <property type="entry name" value="CarbesteraseB"/>
</dbReference>
<dbReference type="OrthoDB" id="408631at2759"/>
<comment type="similarity">
    <text evidence="1 3">Belongs to the type-B carboxylesterase/lipase family.</text>
</comment>
<sequence>MVKLTYTGTVLLWYQAALSSSLAVRDSGRPTATIDSGILIGASVSEPTVSSTVNQFLGIPYAKPPTRWKLPEKPDSWQDARDASQFGNACHQQLLSGAKNAELLRKYFNTPPASVPDSEDCLYLNVFAPEAAHPGSNIPVMFWIHGGTDASGTAALPQYDGTNLAGNQDVIVVTINYRLNLFGFPTSPDIPQAERNLGLHDQRLALDWVQRNIQSFGGDPNRVTLFGQSSGARSVDNLITAPPNPVPFAAAILQSTEPELSTADRDQEKAAWDTLLSDADCKSAADKLGCMRQIPASALVDIAEARGLSFTASPDGGVTFANSMPGKRAASFIDHKAIARVPLLLGSNADEASPFLTGGVTLDEIMAGFLGAATAKLFLATFRPRYKGFPSPEKRDETLITDFIYTCPTARLAGDSKFVRIPTWRYFYNASFANTELFPGSGAYHSAEIRPIFAFYPEESATPFEKDNSRVIQKVWANFARNPAAGPGWDSVPSVQLLGGGATPGENDQNRVVSATVEASVVDSRCGLYKSIYDAFQTSGIMRDAVDTALRQNTRQNRE</sequence>
<evidence type="ECO:0000259" key="4">
    <source>
        <dbReference type="Pfam" id="PF00135"/>
    </source>
</evidence>
<evidence type="ECO:0000256" key="2">
    <source>
        <dbReference type="ARBA" id="ARBA00022801"/>
    </source>
</evidence>
<name>A0A167HQ86_9HYPO</name>
<dbReference type="GO" id="GO:0052689">
    <property type="term" value="F:carboxylic ester hydrolase activity"/>
    <property type="evidence" value="ECO:0007669"/>
    <property type="project" value="TreeGrafter"/>
</dbReference>
<dbReference type="Gene3D" id="3.40.50.1820">
    <property type="entry name" value="alpha/beta hydrolase"/>
    <property type="match status" value="1"/>
</dbReference>
<evidence type="ECO:0000313" key="5">
    <source>
        <dbReference type="EMBL" id="OAA48177.1"/>
    </source>
</evidence>
<evidence type="ECO:0000256" key="3">
    <source>
        <dbReference type="RuleBase" id="RU361235"/>
    </source>
</evidence>